<keyword evidence="2 5" id="KW-0479">Metal-binding</keyword>
<dbReference type="GO" id="GO:0016209">
    <property type="term" value="F:antioxidant activity"/>
    <property type="evidence" value="ECO:0007669"/>
    <property type="project" value="InterPro"/>
</dbReference>
<dbReference type="AlphaFoldDB" id="A0A2A4WYJ9"/>
<evidence type="ECO:0000259" key="7">
    <source>
        <dbReference type="PROSITE" id="PS51007"/>
    </source>
</evidence>
<dbReference type="Pfam" id="PF00578">
    <property type="entry name" value="AhpC-TSA"/>
    <property type="match status" value="1"/>
</dbReference>
<dbReference type="PROSITE" id="PS51007">
    <property type="entry name" value="CYTC"/>
    <property type="match status" value="1"/>
</dbReference>
<keyword evidence="1 5" id="KW-0349">Heme</keyword>
<dbReference type="EMBL" id="NVUL01000078">
    <property type="protein sequence ID" value="PCI75306.1"/>
    <property type="molecule type" value="Genomic_DNA"/>
</dbReference>
<dbReference type="InterPro" id="IPR036249">
    <property type="entry name" value="Thioredoxin-like_sf"/>
</dbReference>
<comment type="caution">
    <text evidence="8">The sequence shown here is derived from an EMBL/GenBank/DDBJ whole genome shotgun (WGS) entry which is preliminary data.</text>
</comment>
<dbReference type="GO" id="GO:0016715">
    <property type="term" value="F:oxidoreductase activity, acting on paired donors, with incorporation or reduction of molecular oxygen, reduced ascorbate as one donor, and incorporation of one atom of oxygen"/>
    <property type="evidence" value="ECO:0007669"/>
    <property type="project" value="InterPro"/>
</dbReference>
<feature type="domain" description="Cytochrome c" evidence="7">
    <location>
        <begin position="184"/>
        <end position="267"/>
    </location>
</feature>
<dbReference type="SUPFAM" id="SSF52833">
    <property type="entry name" value="Thioredoxin-like"/>
    <property type="match status" value="1"/>
</dbReference>
<accession>A0A2A4WYJ9</accession>
<dbReference type="InterPro" id="IPR000866">
    <property type="entry name" value="AhpC/TSA"/>
</dbReference>
<dbReference type="SUPFAM" id="SSF49742">
    <property type="entry name" value="PHM/PNGase F"/>
    <property type="match status" value="2"/>
</dbReference>
<feature type="signal peptide" evidence="6">
    <location>
        <begin position="1"/>
        <end position="23"/>
    </location>
</feature>
<organism evidence="8 9">
    <name type="scientific">SAR86 cluster bacterium</name>
    <dbReference type="NCBI Taxonomy" id="2030880"/>
    <lineage>
        <taxon>Bacteria</taxon>
        <taxon>Pseudomonadati</taxon>
        <taxon>Pseudomonadota</taxon>
        <taxon>Gammaproteobacteria</taxon>
        <taxon>SAR86 cluster</taxon>
    </lineage>
</organism>
<name>A0A2A4WYJ9_9GAMM</name>
<dbReference type="GO" id="GO:0009055">
    <property type="term" value="F:electron transfer activity"/>
    <property type="evidence" value="ECO:0007669"/>
    <property type="project" value="InterPro"/>
</dbReference>
<proteinExistence type="predicted"/>
<dbReference type="GO" id="GO:0020037">
    <property type="term" value="F:heme binding"/>
    <property type="evidence" value="ECO:0007669"/>
    <property type="project" value="InterPro"/>
</dbReference>
<evidence type="ECO:0000256" key="3">
    <source>
        <dbReference type="ARBA" id="ARBA00023004"/>
    </source>
</evidence>
<evidence type="ECO:0000313" key="8">
    <source>
        <dbReference type="EMBL" id="PCI75306.1"/>
    </source>
</evidence>
<evidence type="ECO:0000256" key="4">
    <source>
        <dbReference type="ARBA" id="ARBA00023157"/>
    </source>
</evidence>
<dbReference type="GO" id="GO:0046872">
    <property type="term" value="F:metal ion binding"/>
    <property type="evidence" value="ECO:0007669"/>
    <property type="project" value="UniProtKB-KW"/>
</dbReference>
<dbReference type="InterPro" id="IPR036909">
    <property type="entry name" value="Cyt_c-like_dom_sf"/>
</dbReference>
<sequence length="568" mass="62150">MKYINLFKAAVASLLLIPAISSAADRVGDFSLLDQDGYYHSMSWYDDHKAIALLVQANGNAATAAAVSDFDALKAEYDGQGVEFFMINALGETDRTAVKAELADYGVEIPVLLDDSRIVSEALGIARIGEVLLYNPKSFTVEYRGTVAAAEQAIDEILAGDEVSNALVASNGSLVTYEVAAVPSYAKDIAPVLAEQCASCHREGGVAPFAMDSHTMVKGWSPMIREVLMTKRMPPGQIDGHIGEFVNDRLVDNEDIRNIIAWVEAGAPIDGDNDPLTELVWPESKWAFGEPDLILDIPATTVPATGNGVFVNVEVAFDIPADRWVKGSQIIAGDRSVLHHTVNRLDFPEDIGTRRGFLGGSGNRDKANITAYIPGDTPDLNPPNTGGLLKAGSVLALNMHYTPNGRETVDKSQLGVWLYPEGEIPEERMSGSCACVFPNTWTTIPANDPAFEQSAQIVIQNDANIHSFLPHMHFRGKYMRFYAEYPDGTSEELINVARYNYNWQLSYTYEEPKFVPGGTKITAVAAWDNSAQNRSNPDPERNVDWGNESWDEMFFGAVQWKDIDQGGQ</sequence>
<reference evidence="9" key="1">
    <citation type="submission" date="2017-08" db="EMBL/GenBank/DDBJ databases">
        <title>A dynamic microbial community with high functional redundancy inhabits the cold, oxic subseafloor aquifer.</title>
        <authorList>
            <person name="Tully B.J."/>
            <person name="Wheat C.G."/>
            <person name="Glazer B.T."/>
            <person name="Huber J.A."/>
        </authorList>
    </citation>
    <scope>NUCLEOTIDE SEQUENCE [LARGE SCALE GENOMIC DNA]</scope>
</reference>
<evidence type="ECO:0000313" key="9">
    <source>
        <dbReference type="Proteomes" id="UP000218767"/>
    </source>
</evidence>
<protein>
    <recommendedName>
        <fullName evidence="7">Cytochrome c domain-containing protein</fullName>
    </recommendedName>
</protein>
<dbReference type="SUPFAM" id="SSF46626">
    <property type="entry name" value="Cytochrome c"/>
    <property type="match status" value="1"/>
</dbReference>
<keyword evidence="4" id="KW-1015">Disulfide bond</keyword>
<dbReference type="Gene3D" id="3.40.30.10">
    <property type="entry name" value="Glutaredoxin"/>
    <property type="match status" value="1"/>
</dbReference>
<evidence type="ECO:0000256" key="2">
    <source>
        <dbReference type="ARBA" id="ARBA00022723"/>
    </source>
</evidence>
<dbReference type="InterPro" id="IPR009056">
    <property type="entry name" value="Cyt_c-like_dom"/>
</dbReference>
<gene>
    <name evidence="8" type="ORF">COB20_13230</name>
</gene>
<dbReference type="InterPro" id="IPR008977">
    <property type="entry name" value="PHM/PNGase_F_dom_sf"/>
</dbReference>
<keyword evidence="3 5" id="KW-0408">Iron</keyword>
<dbReference type="Proteomes" id="UP000218767">
    <property type="component" value="Unassembled WGS sequence"/>
</dbReference>
<feature type="chain" id="PRO_5013037323" description="Cytochrome c domain-containing protein" evidence="6">
    <location>
        <begin position="24"/>
        <end position="568"/>
    </location>
</feature>
<evidence type="ECO:0000256" key="1">
    <source>
        <dbReference type="ARBA" id="ARBA00022617"/>
    </source>
</evidence>
<evidence type="ECO:0000256" key="5">
    <source>
        <dbReference type="PROSITE-ProRule" id="PRU00433"/>
    </source>
</evidence>
<dbReference type="Gene3D" id="2.60.120.230">
    <property type="match status" value="1"/>
</dbReference>
<evidence type="ECO:0000256" key="6">
    <source>
        <dbReference type="SAM" id="SignalP"/>
    </source>
</evidence>
<keyword evidence="6" id="KW-0732">Signal</keyword>
<dbReference type="InterPro" id="IPR014784">
    <property type="entry name" value="Cu2_ascorb_mOase-like_C"/>
</dbReference>